<dbReference type="Proteomes" id="UP000218231">
    <property type="component" value="Unassembled WGS sequence"/>
</dbReference>
<keyword evidence="3" id="KW-0732">Signal</keyword>
<reference evidence="4 5" key="1">
    <citation type="journal article" date="2017" name="Curr. Biol.">
        <title>Genome architecture and evolution of a unichromosomal asexual nematode.</title>
        <authorList>
            <person name="Fradin H."/>
            <person name="Zegar C."/>
            <person name="Gutwein M."/>
            <person name="Lucas J."/>
            <person name="Kovtun M."/>
            <person name="Corcoran D."/>
            <person name="Baugh L.R."/>
            <person name="Kiontke K."/>
            <person name="Gunsalus K."/>
            <person name="Fitch D.H."/>
            <person name="Piano F."/>
        </authorList>
    </citation>
    <scope>NUCLEOTIDE SEQUENCE [LARGE SCALE GENOMIC DNA]</scope>
    <source>
        <strain evidence="4">PF1309</strain>
    </source>
</reference>
<keyword evidence="5" id="KW-1185">Reference proteome</keyword>
<protein>
    <submittedName>
        <fullName evidence="4">Uncharacterized protein</fullName>
    </submittedName>
</protein>
<organism evidence="4 5">
    <name type="scientific">Diploscapter pachys</name>
    <dbReference type="NCBI Taxonomy" id="2018661"/>
    <lineage>
        <taxon>Eukaryota</taxon>
        <taxon>Metazoa</taxon>
        <taxon>Ecdysozoa</taxon>
        <taxon>Nematoda</taxon>
        <taxon>Chromadorea</taxon>
        <taxon>Rhabditida</taxon>
        <taxon>Rhabditina</taxon>
        <taxon>Rhabditomorpha</taxon>
        <taxon>Rhabditoidea</taxon>
        <taxon>Rhabditidae</taxon>
        <taxon>Diploscapter</taxon>
    </lineage>
</organism>
<evidence type="ECO:0000256" key="2">
    <source>
        <dbReference type="SAM" id="Phobius"/>
    </source>
</evidence>
<evidence type="ECO:0000256" key="3">
    <source>
        <dbReference type="SAM" id="SignalP"/>
    </source>
</evidence>
<accession>A0A2A2J761</accession>
<sequence length="228" mass="25822">MAIGIEILLLLHTLHTLGAVTCAVISGNWWYLLYEIVILSVITIVLVSLFNARKCQCKCSDEKNEAPVIPVRSQVRQHALPQPQKKKIVKTVQLTQTGNKARIQPKELENGRPPGILRNKAMRIEQIEPNKEDIDQIDRRRNRTRIDIEEPPPVSDRDNSPPLPRSVVSPDLSEGAIDVAFETVQEQVRLLYEELDSLYNTKYSPNCSIPKFPAVINDARNGYHVTDL</sequence>
<keyword evidence="2" id="KW-1133">Transmembrane helix</keyword>
<evidence type="ECO:0000256" key="1">
    <source>
        <dbReference type="SAM" id="MobiDB-lite"/>
    </source>
</evidence>
<feature type="region of interest" description="Disordered" evidence="1">
    <location>
        <begin position="138"/>
        <end position="170"/>
    </location>
</feature>
<feature type="signal peptide" evidence="3">
    <location>
        <begin position="1"/>
        <end position="18"/>
    </location>
</feature>
<keyword evidence="2" id="KW-0812">Transmembrane</keyword>
<gene>
    <name evidence="4" type="ORF">WR25_23290</name>
</gene>
<evidence type="ECO:0000313" key="4">
    <source>
        <dbReference type="EMBL" id="PAV57648.1"/>
    </source>
</evidence>
<dbReference type="AlphaFoldDB" id="A0A2A2J761"/>
<proteinExistence type="predicted"/>
<feature type="transmembrane region" description="Helical" evidence="2">
    <location>
        <begin position="32"/>
        <end position="50"/>
    </location>
</feature>
<name>A0A2A2J761_9BILA</name>
<dbReference type="EMBL" id="LIAE01010630">
    <property type="protein sequence ID" value="PAV57648.1"/>
    <property type="molecule type" value="Genomic_DNA"/>
</dbReference>
<comment type="caution">
    <text evidence="4">The sequence shown here is derived from an EMBL/GenBank/DDBJ whole genome shotgun (WGS) entry which is preliminary data.</text>
</comment>
<keyword evidence="2" id="KW-0472">Membrane</keyword>
<evidence type="ECO:0000313" key="5">
    <source>
        <dbReference type="Proteomes" id="UP000218231"/>
    </source>
</evidence>
<feature type="chain" id="PRO_5012787733" evidence="3">
    <location>
        <begin position="19"/>
        <end position="228"/>
    </location>
</feature>
<feature type="compositionally biased region" description="Basic and acidic residues" evidence="1">
    <location>
        <begin position="138"/>
        <end position="148"/>
    </location>
</feature>